<evidence type="ECO:0000313" key="6">
    <source>
        <dbReference type="EMBL" id="NVO57281.1"/>
    </source>
</evidence>
<evidence type="ECO:0000256" key="4">
    <source>
        <dbReference type="ARBA" id="ARBA00022842"/>
    </source>
</evidence>
<comment type="cofactor">
    <cofactor evidence="1">
        <name>Mg(2+)</name>
        <dbReference type="ChEBI" id="CHEBI:18420"/>
    </cofactor>
</comment>
<dbReference type="RefSeq" id="WP_176866329.1">
    <property type="nucleotide sequence ID" value="NZ_JABXWT010000010.1"/>
</dbReference>
<protein>
    <submittedName>
        <fullName evidence="6">NUDIX hydrolase</fullName>
    </submittedName>
</protein>
<gene>
    <name evidence="6" type="ORF">HW561_15920</name>
</gene>
<keyword evidence="2" id="KW-0479">Metal-binding</keyword>
<accession>A0ABX2PT24</accession>
<comment type="caution">
    <text evidence="6">The sequence shown here is derived from an EMBL/GenBank/DDBJ whole genome shotgun (WGS) entry which is preliminary data.</text>
</comment>
<evidence type="ECO:0000256" key="1">
    <source>
        <dbReference type="ARBA" id="ARBA00001946"/>
    </source>
</evidence>
<dbReference type="Gene3D" id="3.90.79.10">
    <property type="entry name" value="Nucleoside Triphosphate Pyrophosphohydrolase"/>
    <property type="match status" value="1"/>
</dbReference>
<organism evidence="6 7">
    <name type="scientific">Ruegeria haliotis</name>
    <dbReference type="NCBI Taxonomy" id="2747601"/>
    <lineage>
        <taxon>Bacteria</taxon>
        <taxon>Pseudomonadati</taxon>
        <taxon>Pseudomonadota</taxon>
        <taxon>Alphaproteobacteria</taxon>
        <taxon>Rhodobacterales</taxon>
        <taxon>Roseobacteraceae</taxon>
        <taxon>Ruegeria</taxon>
    </lineage>
</organism>
<keyword evidence="7" id="KW-1185">Reference proteome</keyword>
<evidence type="ECO:0000313" key="7">
    <source>
        <dbReference type="Proteomes" id="UP000630805"/>
    </source>
</evidence>
<dbReference type="GO" id="GO:0016787">
    <property type="term" value="F:hydrolase activity"/>
    <property type="evidence" value="ECO:0007669"/>
    <property type="project" value="UniProtKB-KW"/>
</dbReference>
<feature type="domain" description="Nudix hydrolase" evidence="5">
    <location>
        <begin position="19"/>
        <end position="149"/>
    </location>
</feature>
<dbReference type="InterPro" id="IPR015797">
    <property type="entry name" value="NUDIX_hydrolase-like_dom_sf"/>
</dbReference>
<dbReference type="PANTHER" id="PTHR12629">
    <property type="entry name" value="DIPHOSPHOINOSITOL POLYPHOSPHATE PHOSPHOHYDROLASE"/>
    <property type="match status" value="1"/>
</dbReference>
<evidence type="ECO:0000256" key="2">
    <source>
        <dbReference type="ARBA" id="ARBA00022723"/>
    </source>
</evidence>
<dbReference type="Proteomes" id="UP000630805">
    <property type="component" value="Unassembled WGS sequence"/>
</dbReference>
<keyword evidence="3 6" id="KW-0378">Hydrolase</keyword>
<sequence length="153" mass="17101">MDARLSPDQLRGTGKLPILPQAAALCYRIQRGQPEVLLITTRRARRWSIPKGWLIGGLTTAQTAAQEAWEEAGVVGHCNADRLGQFCYLKHRTERGSALCLVDVFPLQVQSLVSSYPEKGERKRKWYSPEKAALKVASPDLAEMLRSFGPYPH</sequence>
<dbReference type="InterPro" id="IPR000086">
    <property type="entry name" value="NUDIX_hydrolase_dom"/>
</dbReference>
<dbReference type="SUPFAM" id="SSF55811">
    <property type="entry name" value="Nudix"/>
    <property type="match status" value="1"/>
</dbReference>
<dbReference type="PANTHER" id="PTHR12629:SF0">
    <property type="entry name" value="DIPHOSPHOINOSITOL-POLYPHOSPHATE DIPHOSPHATASE"/>
    <property type="match status" value="1"/>
</dbReference>
<dbReference type="PROSITE" id="PS51462">
    <property type="entry name" value="NUDIX"/>
    <property type="match status" value="1"/>
</dbReference>
<reference evidence="6 7" key="1">
    <citation type="submission" date="2020-06" db="EMBL/GenBank/DDBJ databases">
        <authorList>
            <person name="Cao W.R."/>
        </authorList>
    </citation>
    <scope>NUCLEOTIDE SEQUENCE [LARGE SCALE GENOMIC DNA]</scope>
    <source>
        <strain evidence="6 7">B1Z28</strain>
    </source>
</reference>
<name>A0ABX2PT24_9RHOB</name>
<proteinExistence type="predicted"/>
<evidence type="ECO:0000259" key="5">
    <source>
        <dbReference type="PROSITE" id="PS51462"/>
    </source>
</evidence>
<keyword evidence="4" id="KW-0460">Magnesium</keyword>
<evidence type="ECO:0000256" key="3">
    <source>
        <dbReference type="ARBA" id="ARBA00022801"/>
    </source>
</evidence>
<dbReference type="InterPro" id="IPR047198">
    <property type="entry name" value="DDP-like_NUDIX"/>
</dbReference>
<dbReference type="EMBL" id="JABXWT010000010">
    <property type="protein sequence ID" value="NVO57281.1"/>
    <property type="molecule type" value="Genomic_DNA"/>
</dbReference>
<dbReference type="Pfam" id="PF00293">
    <property type="entry name" value="NUDIX"/>
    <property type="match status" value="1"/>
</dbReference>
<dbReference type="CDD" id="cd04666">
    <property type="entry name" value="NUDIX_DIPP2_like_Nudt4"/>
    <property type="match status" value="1"/>
</dbReference>